<keyword evidence="1" id="KW-0812">Transmembrane</keyword>
<name>A0AA38HLK2_9CUCU</name>
<keyword evidence="1" id="KW-0472">Membrane</keyword>
<accession>A0AA38HLK2</accession>
<dbReference type="EMBL" id="JALNTZ010003193">
    <property type="protein sequence ID" value="KAJ3616603.1"/>
    <property type="molecule type" value="Genomic_DNA"/>
</dbReference>
<organism evidence="2 3">
    <name type="scientific">Zophobas morio</name>
    <dbReference type="NCBI Taxonomy" id="2755281"/>
    <lineage>
        <taxon>Eukaryota</taxon>
        <taxon>Metazoa</taxon>
        <taxon>Ecdysozoa</taxon>
        <taxon>Arthropoda</taxon>
        <taxon>Hexapoda</taxon>
        <taxon>Insecta</taxon>
        <taxon>Pterygota</taxon>
        <taxon>Neoptera</taxon>
        <taxon>Endopterygota</taxon>
        <taxon>Coleoptera</taxon>
        <taxon>Polyphaga</taxon>
        <taxon>Cucujiformia</taxon>
        <taxon>Tenebrionidae</taxon>
        <taxon>Zophobas</taxon>
    </lineage>
</organism>
<keyword evidence="1" id="KW-1133">Transmembrane helix</keyword>
<comment type="caution">
    <text evidence="2">The sequence shown here is derived from an EMBL/GenBank/DDBJ whole genome shotgun (WGS) entry which is preliminary data.</text>
</comment>
<evidence type="ECO:0000256" key="1">
    <source>
        <dbReference type="SAM" id="Phobius"/>
    </source>
</evidence>
<dbReference type="AlphaFoldDB" id="A0AA38HLK2"/>
<feature type="transmembrane region" description="Helical" evidence="1">
    <location>
        <begin position="67"/>
        <end position="87"/>
    </location>
</feature>
<feature type="transmembrane region" description="Helical" evidence="1">
    <location>
        <begin position="107"/>
        <end position="124"/>
    </location>
</feature>
<keyword evidence="3" id="KW-1185">Reference proteome</keyword>
<evidence type="ECO:0000313" key="2">
    <source>
        <dbReference type="EMBL" id="KAJ3616603.1"/>
    </source>
</evidence>
<evidence type="ECO:0000313" key="3">
    <source>
        <dbReference type="Proteomes" id="UP001168821"/>
    </source>
</evidence>
<gene>
    <name evidence="2" type="ORF">Zmor_011803</name>
</gene>
<protein>
    <submittedName>
        <fullName evidence="2">Uncharacterized protein</fullName>
    </submittedName>
</protein>
<proteinExistence type="predicted"/>
<dbReference type="Proteomes" id="UP001168821">
    <property type="component" value="Unassembled WGS sequence"/>
</dbReference>
<reference evidence="2" key="1">
    <citation type="journal article" date="2023" name="G3 (Bethesda)">
        <title>Whole genome assemblies of Zophobas morio and Tenebrio molitor.</title>
        <authorList>
            <person name="Kaur S."/>
            <person name="Stinson S.A."/>
            <person name="diCenzo G.C."/>
        </authorList>
    </citation>
    <scope>NUCLEOTIDE SEQUENCE</scope>
    <source>
        <strain evidence="2">QUZm001</strain>
    </source>
</reference>
<sequence length="125" mass="13984">MNDEIKNDSENTEDIGIANLNIERYEEPHNHFHHSQGGKEQKDCQHGCLVFDPESFITKKKTKNKNLVYYIAATGVFQAVAIVASIIDIGFEMIEMAIPPINGIPVQMHFMDITVIMLAISVIGP</sequence>